<feature type="region of interest" description="Disordered" evidence="1">
    <location>
        <begin position="999"/>
        <end position="1133"/>
    </location>
</feature>
<feature type="compositionally biased region" description="Basic and acidic residues" evidence="1">
    <location>
        <begin position="972"/>
        <end position="981"/>
    </location>
</feature>
<feature type="compositionally biased region" description="Polar residues" evidence="1">
    <location>
        <begin position="560"/>
        <end position="585"/>
    </location>
</feature>
<feature type="compositionally biased region" description="Polar residues" evidence="1">
    <location>
        <begin position="784"/>
        <end position="823"/>
    </location>
</feature>
<sequence length="1521" mass="162622">MPTFSSFIPYRKALRKPKGFTNLRRFESPNSPSQHPYASPDNIVHITPNQSFQSSNEDQDRLSSAEFPLQSPPESSSSVVESVVEEEEDWSSGHHSSPQMTPVRPSTPPQKLDVELPSDSMSDWIPSHLLDAKVYNGHQDFQSPGAGSSKVPEEPRLEQEAGGSVGKEEEILDEDGDDDASVYENGNYSPTSTDDHARVLANLQAMDATNFVRTRGAPAFKKTAPSPIKIPNPNFHGPKVQVLRSSGTSKGTSSTGFPSSRPESLHSGEDYSASAVSGTTLARALIGNSFVLSSDDRTSRYRSGGSVLTRSDSATLPRDDNNPFLHSPSPFSHASDSVPLPANADAVYIPPKNPRKKRQSTGSIHQRNNDQEGGPSSLARPSSIGPPEDSKQARRISRISEADSTNSPSMPASAQNEASSSSLYTPSPFLSPASAAERPASANYDAASSSGPSPTRPISSTSSDNMLVDDYYSHTIPVSPASPDTPGSASSAGSVGGMIPIAIDGAHFRPPFSPITEESSSQLSPPTPYRRDSRRNTKTGPGTGSPNGPRGPVKLLAIGENSQSDGSKITSPVAPTSPVSAIPDSASSLVPPNVFGLFNRQRSGSAPNPIKIVRDSQDLTSYNIISTRPTSSSSSPSSPEYGPQDYVKQTFPETPHAFSPMWSAGLSSPGAPPGNGRVSMDQILIAVPPTPMTAGEPMPALAQHMLARAASSVRGARHSRQPSGNRERARTIAITPQPQQTIDADTSREGNGAGEGSTSTDRPESMVEEEAEEESHRKTAYPSWVTQKFPSSDGESMRSDTTTSPGFESSSSHWPGQSSTFQPQHPIPEESGDGDVSVSQEGNLPLNSSQTSLTAVRGLPPLPPSPSIFGIQSSPFTGNHSNSNPSLHSPLPPPHEQAGWGSTTSLNVPPPPHSDAVSSQESLRSHLMLPGFTLPSPYPTLPSPQPPVSPHTVIYTPVAPTPTAAHPLQHRSGSDDSEHSSSEMGAFITASLGSPPPYYTLVFDQSHPSPGQGGLHTDNPTPTSGGSNIISPNTPSTGRADSSRQSTSSIGGARRGRSRPPLPLGPRRPSHNTQGSGYSNGRQRNGSISSLNSNPTGASYTGGHHSSHSTSKLTRTVSNAPHSPRFQTPGPKWRGYTMDAAKWTFTSAQLQAIVSRAIKQSAEATAIRLLRLETVETDIPLELHRLEMQRTDIKTRYKVMTRKRAEMLTQLTERVDGTVHNDDPSIVVRIINDLGDICSTLDRLAEELHSVDEQISQMNSLRDIHDASALAMAIRKLNASFLKQIAVCEDLRTQVMALEAERDDAWKQAERVASDFDKLNEKVVVEQGDAPSAASSNRSSRVTALRKSSIRFSKAGLRSTRSSMSSTHRLSSASFSTGVKSAFSIEDVPPVPPIPRPRRYNRPMDIATDLPSTRSFMALSTDGPTPNTETRAIYEELCDMLGIPSSEVRPRRSQSVIERARRKTKEEEESNRGSSAITSRPGTPGRPLSMPDQSGLTEVYQSMSADGNAMLATLGLLSDGE</sequence>
<feature type="region of interest" description="Disordered" evidence="1">
    <location>
        <begin position="937"/>
        <end position="983"/>
    </location>
</feature>
<feature type="region of interest" description="Disordered" evidence="1">
    <location>
        <begin position="708"/>
        <end position="923"/>
    </location>
</feature>
<feature type="compositionally biased region" description="Polar residues" evidence="1">
    <location>
        <begin position="1071"/>
        <end position="1095"/>
    </location>
</feature>
<feature type="compositionally biased region" description="Low complexity" evidence="1">
    <location>
        <begin position="626"/>
        <end position="639"/>
    </location>
</feature>
<feature type="compositionally biased region" description="Low complexity" evidence="1">
    <location>
        <begin position="956"/>
        <end position="965"/>
    </location>
</feature>
<evidence type="ECO:0000313" key="2">
    <source>
        <dbReference type="EMBL" id="KIK55535.1"/>
    </source>
</evidence>
<dbReference type="OrthoDB" id="3271284at2759"/>
<gene>
    <name evidence="2" type="ORF">GYMLUDRAFT_47758</name>
</gene>
<feature type="region of interest" description="Disordered" evidence="1">
    <location>
        <begin position="295"/>
        <end position="585"/>
    </location>
</feature>
<feature type="region of interest" description="Disordered" evidence="1">
    <location>
        <begin position="137"/>
        <end position="194"/>
    </location>
</feature>
<dbReference type="Proteomes" id="UP000053593">
    <property type="component" value="Unassembled WGS sequence"/>
</dbReference>
<feature type="compositionally biased region" description="Low complexity" evidence="1">
    <location>
        <begin position="245"/>
        <end position="260"/>
    </location>
</feature>
<proteinExistence type="predicted"/>
<feature type="compositionally biased region" description="Low complexity" evidence="1">
    <location>
        <begin position="879"/>
        <end position="889"/>
    </location>
</feature>
<feature type="compositionally biased region" description="Low complexity" evidence="1">
    <location>
        <begin position="72"/>
        <end position="82"/>
    </location>
</feature>
<reference evidence="2 3" key="1">
    <citation type="submission" date="2014-04" db="EMBL/GenBank/DDBJ databases">
        <title>Evolutionary Origins and Diversification of the Mycorrhizal Mutualists.</title>
        <authorList>
            <consortium name="DOE Joint Genome Institute"/>
            <consortium name="Mycorrhizal Genomics Consortium"/>
            <person name="Kohler A."/>
            <person name="Kuo A."/>
            <person name="Nagy L.G."/>
            <person name="Floudas D."/>
            <person name="Copeland A."/>
            <person name="Barry K.W."/>
            <person name="Cichocki N."/>
            <person name="Veneault-Fourrey C."/>
            <person name="LaButti K."/>
            <person name="Lindquist E.A."/>
            <person name="Lipzen A."/>
            <person name="Lundell T."/>
            <person name="Morin E."/>
            <person name="Murat C."/>
            <person name="Riley R."/>
            <person name="Ohm R."/>
            <person name="Sun H."/>
            <person name="Tunlid A."/>
            <person name="Henrissat B."/>
            <person name="Grigoriev I.V."/>
            <person name="Hibbett D.S."/>
            <person name="Martin F."/>
        </authorList>
    </citation>
    <scope>NUCLEOTIDE SEQUENCE [LARGE SCALE GENOMIC DNA]</scope>
    <source>
        <strain evidence="2 3">FD-317 M1</strain>
    </source>
</reference>
<dbReference type="EMBL" id="KN834805">
    <property type="protein sequence ID" value="KIK55535.1"/>
    <property type="molecule type" value="Genomic_DNA"/>
</dbReference>
<evidence type="ECO:0000256" key="1">
    <source>
        <dbReference type="SAM" id="MobiDB-lite"/>
    </source>
</evidence>
<organism evidence="2 3">
    <name type="scientific">Collybiopsis luxurians FD-317 M1</name>
    <dbReference type="NCBI Taxonomy" id="944289"/>
    <lineage>
        <taxon>Eukaryota</taxon>
        <taxon>Fungi</taxon>
        <taxon>Dikarya</taxon>
        <taxon>Basidiomycota</taxon>
        <taxon>Agaricomycotina</taxon>
        <taxon>Agaricomycetes</taxon>
        <taxon>Agaricomycetidae</taxon>
        <taxon>Agaricales</taxon>
        <taxon>Marasmiineae</taxon>
        <taxon>Omphalotaceae</taxon>
        <taxon>Collybiopsis</taxon>
        <taxon>Collybiopsis luxurians</taxon>
    </lineage>
</organism>
<keyword evidence="3" id="KW-1185">Reference proteome</keyword>
<feature type="compositionally biased region" description="Polar residues" evidence="1">
    <location>
        <begin position="47"/>
        <end position="56"/>
    </location>
</feature>
<feature type="compositionally biased region" description="Low complexity" evidence="1">
    <location>
        <begin position="431"/>
        <end position="463"/>
    </location>
</feature>
<feature type="region of interest" description="Disordered" evidence="1">
    <location>
        <begin position="219"/>
        <end position="271"/>
    </location>
</feature>
<accession>A0A0D0AY53</accession>
<feature type="compositionally biased region" description="Pro residues" evidence="1">
    <location>
        <begin position="937"/>
        <end position="949"/>
    </location>
</feature>
<feature type="region of interest" description="Disordered" evidence="1">
    <location>
        <begin position="18"/>
        <end position="120"/>
    </location>
</feature>
<evidence type="ECO:0000313" key="3">
    <source>
        <dbReference type="Proteomes" id="UP000053593"/>
    </source>
</evidence>
<feature type="compositionally biased region" description="Polar residues" evidence="1">
    <location>
        <begin position="1018"/>
        <end position="1050"/>
    </location>
</feature>
<feature type="compositionally biased region" description="Low complexity" evidence="1">
    <location>
        <begin position="1096"/>
        <end position="1111"/>
    </location>
</feature>
<feature type="compositionally biased region" description="Polar residues" evidence="1">
    <location>
        <begin position="1472"/>
        <end position="1481"/>
    </location>
</feature>
<feature type="region of interest" description="Disordered" evidence="1">
    <location>
        <begin position="625"/>
        <end position="645"/>
    </location>
</feature>
<feature type="region of interest" description="Disordered" evidence="1">
    <location>
        <begin position="1445"/>
        <end position="1496"/>
    </location>
</feature>
<feature type="compositionally biased region" description="Acidic residues" evidence="1">
    <location>
        <begin position="170"/>
        <end position="181"/>
    </location>
</feature>
<dbReference type="HOGENOM" id="CLU_004595_0_0_1"/>
<feature type="compositionally biased region" description="Polar residues" evidence="1">
    <location>
        <begin position="1112"/>
        <end position="1121"/>
    </location>
</feature>
<name>A0A0D0AY53_9AGAR</name>
<feature type="compositionally biased region" description="Polar residues" evidence="1">
    <location>
        <begin position="734"/>
        <end position="744"/>
    </location>
</feature>
<feature type="compositionally biased region" description="Polar residues" evidence="1">
    <location>
        <begin position="402"/>
        <end position="425"/>
    </location>
</feature>
<protein>
    <submittedName>
        <fullName evidence="2">Unplaced genomic scaffold GYMLUscaffold_57, whole genome shotgun sequence</fullName>
    </submittedName>
</protein>
<feature type="compositionally biased region" description="Polar residues" evidence="1">
    <location>
        <begin position="837"/>
        <end position="854"/>
    </location>
</feature>